<feature type="compositionally biased region" description="Basic residues" evidence="1">
    <location>
        <begin position="1"/>
        <end position="13"/>
    </location>
</feature>
<feature type="compositionally biased region" description="Pro residues" evidence="1">
    <location>
        <begin position="115"/>
        <end position="128"/>
    </location>
</feature>
<feature type="region of interest" description="Disordered" evidence="1">
    <location>
        <begin position="1"/>
        <end position="283"/>
    </location>
</feature>
<dbReference type="EMBL" id="FOEF01000002">
    <property type="protein sequence ID" value="SEO89452.1"/>
    <property type="molecule type" value="Genomic_DNA"/>
</dbReference>
<evidence type="ECO:0000313" key="3">
    <source>
        <dbReference type="Proteomes" id="UP000198582"/>
    </source>
</evidence>
<name>A0A1H8TEV4_9PSEU</name>
<dbReference type="AlphaFoldDB" id="A0A1H8TEV4"/>
<feature type="compositionally biased region" description="Low complexity" evidence="1">
    <location>
        <begin position="216"/>
        <end position="227"/>
    </location>
</feature>
<proteinExistence type="predicted"/>
<keyword evidence="3" id="KW-1185">Reference proteome</keyword>
<protein>
    <submittedName>
        <fullName evidence="2">Uncharacterized protein</fullName>
    </submittedName>
</protein>
<accession>A0A1H8TEV4</accession>
<reference evidence="2 3" key="1">
    <citation type="submission" date="2016-10" db="EMBL/GenBank/DDBJ databases">
        <authorList>
            <person name="de Groot N.N."/>
        </authorList>
    </citation>
    <scope>NUCLEOTIDE SEQUENCE [LARGE SCALE GENOMIC DNA]</scope>
    <source>
        <strain evidence="2 3">DSM 44993</strain>
    </source>
</reference>
<dbReference type="Proteomes" id="UP000198582">
    <property type="component" value="Unassembled WGS sequence"/>
</dbReference>
<dbReference type="STRING" id="394193.SAMN04489732_102582"/>
<gene>
    <name evidence="2" type="ORF">SAMN04489732_102582</name>
</gene>
<evidence type="ECO:0000256" key="1">
    <source>
        <dbReference type="SAM" id="MobiDB-lite"/>
    </source>
</evidence>
<feature type="compositionally biased region" description="Pro residues" evidence="1">
    <location>
        <begin position="136"/>
        <end position="201"/>
    </location>
</feature>
<organism evidence="2 3">
    <name type="scientific">Amycolatopsis saalfeldensis</name>
    <dbReference type="NCBI Taxonomy" id="394193"/>
    <lineage>
        <taxon>Bacteria</taxon>
        <taxon>Bacillati</taxon>
        <taxon>Actinomycetota</taxon>
        <taxon>Actinomycetes</taxon>
        <taxon>Pseudonocardiales</taxon>
        <taxon>Pseudonocardiaceae</taxon>
        <taxon>Amycolatopsis</taxon>
    </lineage>
</organism>
<evidence type="ECO:0000313" key="2">
    <source>
        <dbReference type="EMBL" id="SEO89452.1"/>
    </source>
</evidence>
<sequence length="283" mass="29272">MHTHTAFYGRRRQKVEPLPGWHRLPPVPRPRLPLPPVPRPRLPCRRSPGPGFPSAAGLPRGPGFSRPRLLPAPVPLQTRLAAAPAPPAAGFPGDGPRFPPPRRHPQTRLAAAGSPRPPVSPDPASVPRPRPHPKPRSPQAPLAPAPAPPPPASPAPASPQAPLAPAPTAPPPASPDPAPASPGPGLTPAPASPRPRSPQPRLPRRRFPRGGRESFGPTSASARAPAGPRGGPDLHHEALTCDVSEGVSPAPGPGHAHRGPLEHRRGGDGMMPARSRSAGPGSR</sequence>
<feature type="compositionally biased region" description="Pro residues" evidence="1">
    <location>
        <begin position="25"/>
        <end position="41"/>
    </location>
</feature>